<feature type="compositionally biased region" description="Low complexity" evidence="1">
    <location>
        <begin position="48"/>
        <end position="57"/>
    </location>
</feature>
<feature type="region of interest" description="Disordered" evidence="1">
    <location>
        <begin position="48"/>
        <end position="153"/>
    </location>
</feature>
<feature type="region of interest" description="Disordered" evidence="1">
    <location>
        <begin position="1597"/>
        <end position="1766"/>
    </location>
</feature>
<organism evidence="3 4">
    <name type="scientific">Larinioides sclopetarius</name>
    <dbReference type="NCBI Taxonomy" id="280406"/>
    <lineage>
        <taxon>Eukaryota</taxon>
        <taxon>Metazoa</taxon>
        <taxon>Ecdysozoa</taxon>
        <taxon>Arthropoda</taxon>
        <taxon>Chelicerata</taxon>
        <taxon>Arachnida</taxon>
        <taxon>Araneae</taxon>
        <taxon>Araneomorphae</taxon>
        <taxon>Entelegynae</taxon>
        <taxon>Araneoidea</taxon>
        <taxon>Araneidae</taxon>
        <taxon>Larinioides</taxon>
    </lineage>
</organism>
<feature type="region of interest" description="Disordered" evidence="1">
    <location>
        <begin position="206"/>
        <end position="367"/>
    </location>
</feature>
<dbReference type="Proteomes" id="UP001497382">
    <property type="component" value="Unassembled WGS sequence"/>
</dbReference>
<feature type="compositionally biased region" description="Basic and acidic residues" evidence="1">
    <location>
        <begin position="1599"/>
        <end position="1610"/>
    </location>
</feature>
<feature type="compositionally biased region" description="Low complexity" evidence="1">
    <location>
        <begin position="167"/>
        <end position="180"/>
    </location>
</feature>
<feature type="region of interest" description="Disordered" evidence="1">
    <location>
        <begin position="1358"/>
        <end position="1381"/>
    </location>
</feature>
<feature type="compositionally biased region" description="Basic residues" evidence="1">
    <location>
        <begin position="1797"/>
        <end position="1811"/>
    </location>
</feature>
<feature type="region of interest" description="Disordered" evidence="1">
    <location>
        <begin position="1868"/>
        <end position="1890"/>
    </location>
</feature>
<feature type="compositionally biased region" description="Basic residues" evidence="1">
    <location>
        <begin position="276"/>
        <end position="292"/>
    </location>
</feature>
<feature type="region of interest" description="Disordered" evidence="1">
    <location>
        <begin position="536"/>
        <end position="560"/>
    </location>
</feature>
<feature type="region of interest" description="Disordered" evidence="1">
    <location>
        <begin position="167"/>
        <end position="192"/>
    </location>
</feature>
<protein>
    <submittedName>
        <fullName evidence="3">Uncharacterized protein</fullName>
    </submittedName>
</protein>
<feature type="compositionally biased region" description="Low complexity" evidence="1">
    <location>
        <begin position="296"/>
        <end position="319"/>
    </location>
</feature>
<accession>A0AAV1ZI42</accession>
<feature type="compositionally biased region" description="Basic and acidic residues" evidence="1">
    <location>
        <begin position="1489"/>
        <end position="1501"/>
    </location>
</feature>
<feature type="compositionally biased region" description="Polar residues" evidence="1">
    <location>
        <begin position="1692"/>
        <end position="1713"/>
    </location>
</feature>
<keyword evidence="4" id="KW-1185">Reference proteome</keyword>
<feature type="chain" id="PRO_5043438479" evidence="2">
    <location>
        <begin position="24"/>
        <end position="1890"/>
    </location>
</feature>
<feature type="compositionally biased region" description="Basic and acidic residues" evidence="1">
    <location>
        <begin position="1281"/>
        <end position="1293"/>
    </location>
</feature>
<feature type="compositionally biased region" description="Polar residues" evidence="1">
    <location>
        <begin position="883"/>
        <end position="906"/>
    </location>
</feature>
<reference evidence="3 4" key="1">
    <citation type="submission" date="2024-04" db="EMBL/GenBank/DDBJ databases">
        <authorList>
            <person name="Rising A."/>
            <person name="Reimegard J."/>
            <person name="Sonavane S."/>
            <person name="Akerstrom W."/>
            <person name="Nylinder S."/>
            <person name="Hedman E."/>
            <person name="Kallberg Y."/>
        </authorList>
    </citation>
    <scope>NUCLEOTIDE SEQUENCE [LARGE SCALE GENOMIC DNA]</scope>
</reference>
<feature type="compositionally biased region" description="Acidic residues" evidence="1">
    <location>
        <begin position="1095"/>
        <end position="1118"/>
    </location>
</feature>
<feature type="compositionally biased region" description="Basic and acidic residues" evidence="1">
    <location>
        <begin position="230"/>
        <end position="244"/>
    </location>
</feature>
<evidence type="ECO:0000313" key="3">
    <source>
        <dbReference type="EMBL" id="CAL1271371.1"/>
    </source>
</evidence>
<feature type="region of interest" description="Disordered" evidence="1">
    <location>
        <begin position="880"/>
        <end position="911"/>
    </location>
</feature>
<feature type="region of interest" description="Disordered" evidence="1">
    <location>
        <begin position="1787"/>
        <end position="1836"/>
    </location>
</feature>
<feature type="compositionally biased region" description="Basic residues" evidence="1">
    <location>
        <begin position="1730"/>
        <end position="1742"/>
    </location>
</feature>
<evidence type="ECO:0000256" key="2">
    <source>
        <dbReference type="SAM" id="SignalP"/>
    </source>
</evidence>
<feature type="compositionally biased region" description="Basic and acidic residues" evidence="1">
    <location>
        <begin position="1634"/>
        <end position="1646"/>
    </location>
</feature>
<feature type="region of interest" description="Disordered" evidence="1">
    <location>
        <begin position="1468"/>
        <end position="1501"/>
    </location>
</feature>
<feature type="compositionally biased region" description="Low complexity" evidence="1">
    <location>
        <begin position="356"/>
        <end position="365"/>
    </location>
</feature>
<feature type="region of interest" description="Disordered" evidence="1">
    <location>
        <begin position="1258"/>
        <end position="1293"/>
    </location>
</feature>
<feature type="compositionally biased region" description="Acidic residues" evidence="1">
    <location>
        <begin position="218"/>
        <end position="229"/>
    </location>
</feature>
<proteinExistence type="predicted"/>
<dbReference type="EMBL" id="CAXIEN010000054">
    <property type="protein sequence ID" value="CAL1271371.1"/>
    <property type="molecule type" value="Genomic_DNA"/>
</dbReference>
<feature type="compositionally biased region" description="Basic residues" evidence="1">
    <location>
        <begin position="1659"/>
        <end position="1686"/>
    </location>
</feature>
<feature type="compositionally biased region" description="Polar residues" evidence="1">
    <location>
        <begin position="1477"/>
        <end position="1488"/>
    </location>
</feature>
<feature type="compositionally biased region" description="Polar residues" evidence="1">
    <location>
        <begin position="1260"/>
        <end position="1273"/>
    </location>
</feature>
<evidence type="ECO:0000313" key="4">
    <source>
        <dbReference type="Proteomes" id="UP001497382"/>
    </source>
</evidence>
<keyword evidence="2" id="KW-0732">Signal</keyword>
<name>A0AAV1ZI42_9ARAC</name>
<feature type="region of interest" description="Disordered" evidence="1">
    <location>
        <begin position="1083"/>
        <end position="1124"/>
    </location>
</feature>
<feature type="compositionally biased region" description="Basic and acidic residues" evidence="1">
    <location>
        <begin position="1358"/>
        <end position="1368"/>
    </location>
</feature>
<feature type="compositionally biased region" description="Basic and acidic residues" evidence="1">
    <location>
        <begin position="1869"/>
        <end position="1890"/>
    </location>
</feature>
<feature type="region of interest" description="Disordered" evidence="1">
    <location>
        <begin position="1033"/>
        <end position="1060"/>
    </location>
</feature>
<feature type="signal peptide" evidence="2">
    <location>
        <begin position="1"/>
        <end position="23"/>
    </location>
</feature>
<feature type="compositionally biased region" description="Polar residues" evidence="1">
    <location>
        <begin position="1033"/>
        <end position="1042"/>
    </location>
</feature>
<gene>
    <name evidence="3" type="ORF">LARSCL_LOCUS5787</name>
</gene>
<comment type="caution">
    <text evidence="3">The sequence shown here is derived from an EMBL/GenBank/DDBJ whole genome shotgun (WGS) entry which is preliminary data.</text>
</comment>
<feature type="compositionally biased region" description="Basic and acidic residues" evidence="1">
    <location>
        <begin position="1044"/>
        <end position="1058"/>
    </location>
</feature>
<evidence type="ECO:0000256" key="1">
    <source>
        <dbReference type="SAM" id="MobiDB-lite"/>
    </source>
</evidence>
<sequence length="1890" mass="214628">MARLSNIPHSLCFLLVVVALANASVTWRRVTKPARSFTQDLTTALAPSTTKSTITWRRSTKSRRSTTRREEPPPPVEEDDIDTADSREQASLFEDDSDQGSPIKPLVPGSRPGFWLDSSRRKKPSSLLKPGVRRNSLFPTKPSRRTTVSTTTEKLTPVPIVSFASKTSVTTPQPVSSPSKLKLYGRNQSTKSPVAFRRRIKVTKSPRISSTTAAPVSEESDIVEELSLEPEEKRIKNNERELETNFKSISENTDENSAENVQSKPPKSIQKPSLGIRRRSKNGTRLSWRKGGLRVTPRTTSAPRSPSSSTTSIPDVTSTKLYGKSRRPSAFPRIRSRVRANKTTSSPKIWTREEQSSTSPETPTTVKVQDKKRLERIRFHTRNRNTHKFNRFKARPLPEESEEQQIEYFTTPHSPTEYEVTLTPTTPVYEVSTSRTTVEPYYLTRDYGQLITAIVDEHWTKDFSSTLTSNPLKTSTDSLTRTTIPEPTSAEISTQAPFPTILEEEIYTNGTTESSEEAFQYPEEPQYVVSNYSKLSQNPISNQNEDPQYDISNQDEDNQYPVPDQNKDVLYPISDQNEDVLYPISDQNEDVLYPISDQNEAPLYTESSNTTYEDDSENIVEEAFVSVTSKPLEIGGNLKNQETITDPSPEKYQSTTSRPFITFPTISHTINPGTNAYVVWSLGQGGSSWSYERQGEQVKWSAQNSAAAGDRWSVQGEDEKIKIDHTPWKPTRNTSKFLSEKITSKKNDSKVPLTDKLNKEKPEEPVTYTPSVPYLKQIPLKIQTTPETYNFPPLSDDEFSKISSDFTNFTSSFYQDTGINFLPDTQDAGKNFGTWLNGSSVFYSNTATPYTQPNGKETFIDPNKLNVPYIAEIRETYNDVPNFDQTQPENASNSQGQLTDTPNISEENPRPYKLPEISYGIGFDYNLPQTTYSPYLSAGAPSYATGPSGSPNDGQAEIVSTNYHGSSSFSGLPPELAKAVVDAKRWTVVGSGGPEGWSLLGEDGILEWKIHNIDGKWTVTSADELVKMPLQIPASSSEAVQDSEQDKTESQKSEEVQKTRPKIWTLEDDYEKWRVLSAERGVQVGSSGNRPNTEYDYDQTEENQEDDYYDEDEEEGDYGEPTNAYTPYQFNENFEDRPLWGTNQMIPNYIDNRPNSYSPYGREIEAANTKDDAIAAWKSLLVDQGTWKLSAEEKRLANPSLSHQYHYSNPTLSGSNWKVSSPPAIKLDRSDEDVQTPQITALGNYAGTQGKPAAEYKPFQTKQNQKSNTPTAEDTQKRKHDKENGRPLQEKDRAKIEALIKKLESIQKEAKGRAVIDLSQLLKLVKSNKNSTSALPKIKSIPDLRSKTSNPEIAEAEIRNGNEQVIKEKHSKQSQQDSDENKLNSLVQNLQQQTSISQNSLDELQKYIESLKEKRLDNNGKGINRKLEKFTSGLNYEQTNTGIQGKTDLENKFYDKVSEAKDYKFLSSLSSHSSKSQVNMEGASNQRRPNAEDGSKLKPIENNKYLYHNNRRADENLNENVSFNDNYRISNGLSANSRYKLSHQNIDYINGQKVSDVRHEEKRIYSDNGEYDEHFRSISKHLPGAYSSKKHFSDLIAPEEERSQTEERYRSKVPSFFHNQPGYPYSDKPAASQKKSDTRLEEDKGPNGEIAFEDDYRLSHGRNQRYSKSKPRRKQNRPRTGSRGKTLRPSESLLQNNDGQHSLLTHTNAQNSKEIGYTRPKYSSAEIRGKHQSSRRRSRPGRKSQQQKQKSSVRPHTKLESSEELIVNVRDHPQIYDSYEEKQHLEEHFYEPSPNTHLRRQRRPSKRRPYKPSRSPPVVLSSETEIEDEEDGSKKSRKIIVIDYAGRQKKKSPIDRKDLELIIRNVKNRRSELMEESSSERRHRELIKDP</sequence>
<feature type="compositionally biased region" description="Polar residues" evidence="1">
    <location>
        <begin position="536"/>
        <end position="552"/>
    </location>
</feature>